<feature type="binding site" evidence="1">
    <location>
        <position position="126"/>
    </location>
    <ligand>
        <name>ATP</name>
        <dbReference type="ChEBI" id="CHEBI:30616"/>
    </ligand>
</feature>
<accession>A0A8C2Z1D7</accession>
<evidence type="ECO:0000313" key="4">
    <source>
        <dbReference type="Ensembl" id="ENSCLMP00005012833.1"/>
    </source>
</evidence>
<evidence type="ECO:0000313" key="5">
    <source>
        <dbReference type="Proteomes" id="UP000694565"/>
    </source>
</evidence>
<keyword evidence="1" id="KW-0547">Nucleotide-binding</keyword>
<dbReference type="FunFam" id="3.30.200.20:FF:000057">
    <property type="entry name" value="Serine/threonine-protein kinase DCLK1 isoform 2"/>
    <property type="match status" value="1"/>
</dbReference>
<dbReference type="PANTHER" id="PTHR24347">
    <property type="entry name" value="SERINE/THREONINE-PROTEIN KINASE"/>
    <property type="match status" value="1"/>
</dbReference>
<feature type="region of interest" description="Disordered" evidence="2">
    <location>
        <begin position="16"/>
        <end position="38"/>
    </location>
</feature>
<proteinExistence type="predicted"/>
<dbReference type="Proteomes" id="UP000694565">
    <property type="component" value="Unplaced"/>
</dbReference>
<dbReference type="GO" id="GO:0005524">
    <property type="term" value="F:ATP binding"/>
    <property type="evidence" value="ECO:0007669"/>
    <property type="project" value="UniProtKB-UniRule"/>
</dbReference>
<evidence type="ECO:0000256" key="2">
    <source>
        <dbReference type="SAM" id="MobiDB-lite"/>
    </source>
</evidence>
<feature type="domain" description="Protein kinase" evidence="3">
    <location>
        <begin position="97"/>
        <end position="197"/>
    </location>
</feature>
<organism evidence="4 5">
    <name type="scientific">Cyclopterus lumpus</name>
    <name type="common">Lumpsucker</name>
    <dbReference type="NCBI Taxonomy" id="8103"/>
    <lineage>
        <taxon>Eukaryota</taxon>
        <taxon>Metazoa</taxon>
        <taxon>Chordata</taxon>
        <taxon>Craniata</taxon>
        <taxon>Vertebrata</taxon>
        <taxon>Euteleostomi</taxon>
        <taxon>Actinopterygii</taxon>
        <taxon>Neopterygii</taxon>
        <taxon>Teleostei</taxon>
        <taxon>Neoteleostei</taxon>
        <taxon>Acanthomorphata</taxon>
        <taxon>Eupercaria</taxon>
        <taxon>Perciformes</taxon>
        <taxon>Cottioidei</taxon>
        <taxon>Cottales</taxon>
        <taxon>Cyclopteridae</taxon>
        <taxon>Cyclopterus</taxon>
    </lineage>
</organism>
<reference evidence="4" key="1">
    <citation type="submission" date="2025-08" db="UniProtKB">
        <authorList>
            <consortium name="Ensembl"/>
        </authorList>
    </citation>
    <scope>IDENTIFICATION</scope>
</reference>
<dbReference type="Gene3D" id="3.30.200.20">
    <property type="entry name" value="Phosphorylase Kinase, domain 1"/>
    <property type="match status" value="1"/>
</dbReference>
<dbReference type="GO" id="GO:0004672">
    <property type="term" value="F:protein kinase activity"/>
    <property type="evidence" value="ECO:0007669"/>
    <property type="project" value="InterPro"/>
</dbReference>
<dbReference type="Ensembl" id="ENSCLMT00005013735.1">
    <property type="protein sequence ID" value="ENSCLMP00005012833.1"/>
    <property type="gene ID" value="ENSCLMG00005005691.1"/>
</dbReference>
<dbReference type="InterPro" id="IPR000719">
    <property type="entry name" value="Prot_kinase_dom"/>
</dbReference>
<dbReference type="InterPro" id="IPR017441">
    <property type="entry name" value="Protein_kinase_ATP_BS"/>
</dbReference>
<keyword evidence="1" id="KW-0067">ATP-binding</keyword>
<name>A0A8C2Z1D7_CYCLU</name>
<keyword evidence="5" id="KW-1185">Reference proteome</keyword>
<reference evidence="4" key="2">
    <citation type="submission" date="2025-09" db="UniProtKB">
        <authorList>
            <consortium name="Ensembl"/>
        </authorList>
    </citation>
    <scope>IDENTIFICATION</scope>
</reference>
<evidence type="ECO:0000259" key="3">
    <source>
        <dbReference type="PROSITE" id="PS50011"/>
    </source>
</evidence>
<dbReference type="InterPro" id="IPR011009">
    <property type="entry name" value="Kinase-like_dom_sf"/>
</dbReference>
<dbReference type="PROSITE" id="PS50011">
    <property type="entry name" value="PROTEIN_KINASE_DOM"/>
    <property type="match status" value="1"/>
</dbReference>
<sequence>MCRSFFLHIVNGVSSSQVSTPKSTKSSTPSPTSPGTIPSFEVRRYLTSKSDLPMISHRTASSVGAFEACLLPRCNCCLSSAVNGNRFIPASTISEKYKIGKVIGDGNFAVVKECVEWSTGKEFALKIIDKAKCSGKEHLIENEVAVLRKVKHPNIIMLIEEVDTPSELYLVMELVKVQKRLTRGATADMNVFTLSQF</sequence>
<dbReference type="GeneTree" id="ENSGT00940000154895"/>
<dbReference type="SUPFAM" id="SSF56112">
    <property type="entry name" value="Protein kinase-like (PK-like)"/>
    <property type="match status" value="1"/>
</dbReference>
<dbReference type="PROSITE" id="PS00107">
    <property type="entry name" value="PROTEIN_KINASE_ATP"/>
    <property type="match status" value="1"/>
</dbReference>
<dbReference type="Pfam" id="PF00069">
    <property type="entry name" value="Pkinase"/>
    <property type="match status" value="1"/>
</dbReference>
<dbReference type="AlphaFoldDB" id="A0A8C2Z1D7"/>
<protein>
    <submittedName>
        <fullName evidence="4">Doublecortin-like kinase 2a</fullName>
    </submittedName>
</protein>
<evidence type="ECO:0000256" key="1">
    <source>
        <dbReference type="PROSITE-ProRule" id="PRU10141"/>
    </source>
</evidence>